<accession>A0ABS1WR76</accession>
<dbReference type="RefSeq" id="WP_203165441.1">
    <property type="nucleotide sequence ID" value="NZ_JAEVLS010000001.1"/>
</dbReference>
<sequence>MRSFLAKLLNADTRLSELESRILNCVKDQLGADLTALWRRQVEAINKVQRLPGGAEVNFYRMERGRPTFDESLAFLNKAEELLIAKVTVSATVKGVAATIKAQVWCVRGFIFSIEYGSDPAYFEEAMAMDPAPDVLIECELRNSLTA</sequence>
<proteinExistence type="predicted"/>
<keyword evidence="2" id="KW-1185">Reference proteome</keyword>
<protein>
    <submittedName>
        <fullName evidence="1">Uncharacterized protein</fullName>
    </submittedName>
</protein>
<dbReference type="EMBL" id="JAEVLS010000001">
    <property type="protein sequence ID" value="MBM0103468.1"/>
    <property type="molecule type" value="Genomic_DNA"/>
</dbReference>
<evidence type="ECO:0000313" key="1">
    <source>
        <dbReference type="EMBL" id="MBM0103468.1"/>
    </source>
</evidence>
<dbReference type="Proteomes" id="UP000661077">
    <property type="component" value="Unassembled WGS sequence"/>
</dbReference>
<evidence type="ECO:0000313" key="2">
    <source>
        <dbReference type="Proteomes" id="UP000661077"/>
    </source>
</evidence>
<gene>
    <name evidence="1" type="ORF">JM946_01880</name>
</gene>
<name>A0ABS1WR76_9GAMM</name>
<comment type="caution">
    <text evidence="1">The sequence shown here is derived from an EMBL/GenBank/DDBJ whole genome shotgun (WGS) entry which is preliminary data.</text>
</comment>
<organism evidence="1 2">
    <name type="scientific">Steroidobacter gossypii</name>
    <dbReference type="NCBI Taxonomy" id="2805490"/>
    <lineage>
        <taxon>Bacteria</taxon>
        <taxon>Pseudomonadati</taxon>
        <taxon>Pseudomonadota</taxon>
        <taxon>Gammaproteobacteria</taxon>
        <taxon>Steroidobacterales</taxon>
        <taxon>Steroidobacteraceae</taxon>
        <taxon>Steroidobacter</taxon>
    </lineage>
</organism>
<reference evidence="1 2" key="1">
    <citation type="journal article" date="2021" name="Int. J. Syst. Evol. Microbiol.">
        <title>Steroidobacter gossypii sp. nov., isolated from soil of cotton cropping field.</title>
        <authorList>
            <person name="Huang R."/>
            <person name="Yang S."/>
            <person name="Zhen C."/>
            <person name="Liu W."/>
        </authorList>
    </citation>
    <scope>NUCLEOTIDE SEQUENCE [LARGE SCALE GENOMIC DNA]</scope>
    <source>
        <strain evidence="1 2">S1-65</strain>
    </source>
</reference>